<organism evidence="1 2">
    <name type="scientific">Chionoecetes opilio</name>
    <name type="common">Atlantic snow crab</name>
    <name type="synonym">Cancer opilio</name>
    <dbReference type="NCBI Taxonomy" id="41210"/>
    <lineage>
        <taxon>Eukaryota</taxon>
        <taxon>Metazoa</taxon>
        <taxon>Ecdysozoa</taxon>
        <taxon>Arthropoda</taxon>
        <taxon>Crustacea</taxon>
        <taxon>Multicrustacea</taxon>
        <taxon>Malacostraca</taxon>
        <taxon>Eumalacostraca</taxon>
        <taxon>Eucarida</taxon>
        <taxon>Decapoda</taxon>
        <taxon>Pleocyemata</taxon>
        <taxon>Brachyura</taxon>
        <taxon>Eubrachyura</taxon>
        <taxon>Majoidea</taxon>
        <taxon>Majidae</taxon>
        <taxon>Chionoecetes</taxon>
    </lineage>
</organism>
<dbReference type="Proteomes" id="UP000770661">
    <property type="component" value="Unassembled WGS sequence"/>
</dbReference>
<reference evidence="1" key="1">
    <citation type="submission" date="2020-07" db="EMBL/GenBank/DDBJ databases">
        <title>The High-quality genome of the commercially important snow crab, Chionoecetes opilio.</title>
        <authorList>
            <person name="Jeong J.-H."/>
            <person name="Ryu S."/>
        </authorList>
    </citation>
    <scope>NUCLEOTIDE SEQUENCE</scope>
    <source>
        <strain evidence="1">MADBK_172401_WGS</strain>
        <tissue evidence="1">Digestive gland</tissue>
    </source>
</reference>
<dbReference type="EMBL" id="JACEEZ010001542">
    <property type="protein sequence ID" value="KAG0729087.1"/>
    <property type="molecule type" value="Genomic_DNA"/>
</dbReference>
<comment type="caution">
    <text evidence="1">The sequence shown here is derived from an EMBL/GenBank/DDBJ whole genome shotgun (WGS) entry which is preliminary data.</text>
</comment>
<name>A0A8J4YJQ7_CHIOP</name>
<keyword evidence="2" id="KW-1185">Reference proteome</keyword>
<gene>
    <name evidence="1" type="primary">Cpr</name>
    <name evidence="1" type="ORF">GWK47_031049</name>
</gene>
<evidence type="ECO:0000313" key="2">
    <source>
        <dbReference type="Proteomes" id="UP000770661"/>
    </source>
</evidence>
<proteinExistence type="predicted"/>
<evidence type="ECO:0000313" key="1">
    <source>
        <dbReference type="EMBL" id="KAG0729087.1"/>
    </source>
</evidence>
<dbReference type="AlphaFoldDB" id="A0A8J4YJQ7"/>
<sequence>MAGSILKWLDDWFEEGFTSALRDAKCMARDVNALIIKICQTEGGMSPGEAELYVKKMSNQKRYSSDVWS</sequence>
<protein>
    <submittedName>
        <fullName evidence="1">NADPH--cytochrome P450 reductase</fullName>
    </submittedName>
</protein>
<accession>A0A8J4YJQ7</accession>
<dbReference type="InterPro" id="IPR039261">
    <property type="entry name" value="FNR_nucleotide-bd"/>
</dbReference>
<dbReference type="Gene3D" id="3.40.50.80">
    <property type="entry name" value="Nucleotide-binding domain of ferredoxin-NADP reductase (FNR) module"/>
    <property type="match status" value="1"/>
</dbReference>